<dbReference type="OrthoDB" id="10001926at2759"/>
<proteinExistence type="predicted"/>
<dbReference type="SMART" id="SM00701">
    <property type="entry name" value="PGRP"/>
    <property type="match status" value="1"/>
</dbReference>
<evidence type="ECO:0000313" key="5">
    <source>
        <dbReference type="EMBL" id="CAH1099760.1"/>
    </source>
</evidence>
<keyword evidence="3" id="KW-0472">Membrane</keyword>
<evidence type="ECO:0000256" key="3">
    <source>
        <dbReference type="SAM" id="Phobius"/>
    </source>
</evidence>
<dbReference type="InterPro" id="IPR015510">
    <property type="entry name" value="PGRP"/>
</dbReference>
<dbReference type="GO" id="GO:0008745">
    <property type="term" value="F:N-acetylmuramoyl-L-alanine amidase activity"/>
    <property type="evidence" value="ECO:0007669"/>
    <property type="project" value="InterPro"/>
</dbReference>
<feature type="transmembrane region" description="Helical" evidence="3">
    <location>
        <begin position="49"/>
        <end position="70"/>
    </location>
</feature>
<dbReference type="SUPFAM" id="SSF55846">
    <property type="entry name" value="N-acetylmuramoyl-L-alanine amidase-like"/>
    <property type="match status" value="1"/>
</dbReference>
<dbReference type="AlphaFoldDB" id="A0A9P0CH25"/>
<dbReference type="PANTHER" id="PTHR11022">
    <property type="entry name" value="PEPTIDOGLYCAN RECOGNITION PROTEIN"/>
    <property type="match status" value="1"/>
</dbReference>
<feature type="domain" description="Peptidoglycan recognition protein family" evidence="4">
    <location>
        <begin position="79"/>
        <end position="221"/>
    </location>
</feature>
<keyword evidence="3" id="KW-1133">Transmembrane helix</keyword>
<dbReference type="GO" id="GO:0045087">
    <property type="term" value="P:innate immune response"/>
    <property type="evidence" value="ECO:0007669"/>
    <property type="project" value="UniProtKB-KW"/>
</dbReference>
<keyword evidence="2" id="KW-0391">Immunity</keyword>
<dbReference type="GO" id="GO:0009253">
    <property type="term" value="P:peptidoglycan catabolic process"/>
    <property type="evidence" value="ECO:0007669"/>
    <property type="project" value="InterPro"/>
</dbReference>
<keyword evidence="6" id="KW-1185">Reference proteome</keyword>
<evidence type="ECO:0000259" key="4">
    <source>
        <dbReference type="SMART" id="SM00701"/>
    </source>
</evidence>
<dbReference type="Gene3D" id="3.40.80.10">
    <property type="entry name" value="Peptidoglycan recognition protein-like"/>
    <property type="match status" value="1"/>
</dbReference>
<dbReference type="InterPro" id="IPR006619">
    <property type="entry name" value="PGRP_domain_met/bac"/>
</dbReference>
<keyword evidence="3" id="KW-0812">Transmembrane</keyword>
<evidence type="ECO:0000256" key="1">
    <source>
        <dbReference type="ARBA" id="ARBA00022588"/>
    </source>
</evidence>
<sequence>MDVISPDSSPEGQQVQTSINYSRAYSVRDEETPLINRYLYYENRYYDRLAMAFLAILLITGVVIGTYLLLFEENADNNYELIQKFEWTGVQPKIEVQKLRLPVTNISLIEVNSKKCAKQDLSITECLQYLQQKHISKWKKPDILYNFIIDGNGTLYEGRGWKNSTNNEKVDRKRLTIATLLGSIKTDTQAVKTALHNFLGDAVMKKKLVPCFNIFSKNGTITQDVVSFIERQRHFC</sequence>
<evidence type="ECO:0000313" key="6">
    <source>
        <dbReference type="Proteomes" id="UP001153636"/>
    </source>
</evidence>
<evidence type="ECO:0000256" key="2">
    <source>
        <dbReference type="ARBA" id="ARBA00022859"/>
    </source>
</evidence>
<reference evidence="5" key="1">
    <citation type="submission" date="2022-01" db="EMBL/GenBank/DDBJ databases">
        <authorList>
            <person name="King R."/>
        </authorList>
    </citation>
    <scope>NUCLEOTIDE SEQUENCE</scope>
</reference>
<dbReference type="PANTHER" id="PTHR11022:SF74">
    <property type="entry name" value="PEPTIDOGLYCAN-RECOGNITION PROTEIN SA"/>
    <property type="match status" value="1"/>
</dbReference>
<name>A0A9P0CH25_9CUCU</name>
<keyword evidence="1" id="KW-0399">Innate immunity</keyword>
<accession>A0A9P0CH25</accession>
<dbReference type="Proteomes" id="UP001153636">
    <property type="component" value="Chromosome 1"/>
</dbReference>
<dbReference type="GO" id="GO:0008270">
    <property type="term" value="F:zinc ion binding"/>
    <property type="evidence" value="ECO:0007669"/>
    <property type="project" value="InterPro"/>
</dbReference>
<gene>
    <name evidence="5" type="ORF">PSYICH_LOCUS1089</name>
</gene>
<protein>
    <recommendedName>
        <fullName evidence="4">Peptidoglycan recognition protein family domain-containing protein</fullName>
    </recommendedName>
</protein>
<dbReference type="InterPro" id="IPR036505">
    <property type="entry name" value="Amidase/PGRP_sf"/>
</dbReference>
<dbReference type="EMBL" id="OV651813">
    <property type="protein sequence ID" value="CAH1099760.1"/>
    <property type="molecule type" value="Genomic_DNA"/>
</dbReference>
<organism evidence="5 6">
    <name type="scientific">Psylliodes chrysocephalus</name>
    <dbReference type="NCBI Taxonomy" id="3402493"/>
    <lineage>
        <taxon>Eukaryota</taxon>
        <taxon>Metazoa</taxon>
        <taxon>Ecdysozoa</taxon>
        <taxon>Arthropoda</taxon>
        <taxon>Hexapoda</taxon>
        <taxon>Insecta</taxon>
        <taxon>Pterygota</taxon>
        <taxon>Neoptera</taxon>
        <taxon>Endopterygota</taxon>
        <taxon>Coleoptera</taxon>
        <taxon>Polyphaga</taxon>
        <taxon>Cucujiformia</taxon>
        <taxon>Chrysomeloidea</taxon>
        <taxon>Chrysomelidae</taxon>
        <taxon>Galerucinae</taxon>
        <taxon>Alticini</taxon>
        <taxon>Psylliodes</taxon>
    </lineage>
</organism>